<organism evidence="1 2">
    <name type="scientific">Pogonomyrmex barbatus</name>
    <name type="common">red harvester ant</name>
    <dbReference type="NCBI Taxonomy" id="144034"/>
    <lineage>
        <taxon>Eukaryota</taxon>
        <taxon>Metazoa</taxon>
        <taxon>Ecdysozoa</taxon>
        <taxon>Arthropoda</taxon>
        <taxon>Hexapoda</taxon>
        <taxon>Insecta</taxon>
        <taxon>Pterygota</taxon>
        <taxon>Neoptera</taxon>
        <taxon>Endopterygota</taxon>
        <taxon>Hymenoptera</taxon>
        <taxon>Apocrita</taxon>
        <taxon>Aculeata</taxon>
        <taxon>Formicoidea</taxon>
        <taxon>Formicidae</taxon>
        <taxon>Myrmicinae</taxon>
        <taxon>Pogonomyrmex</taxon>
    </lineage>
</organism>
<evidence type="ECO:0000313" key="1">
    <source>
        <dbReference type="Proteomes" id="UP000504615"/>
    </source>
</evidence>
<dbReference type="GeneID" id="105424075"/>
<accession>A0A8N1S3P3</accession>
<dbReference type="Proteomes" id="UP000504615">
    <property type="component" value="Unplaced"/>
</dbReference>
<keyword evidence="1" id="KW-1185">Reference proteome</keyword>
<name>A0A8N1S3P3_9HYME</name>
<gene>
    <name evidence="2" type="primary">LOC105424075</name>
</gene>
<sequence>MAPSTGCLRDFLVTFLQLGHPAFMFVFEDTCLSIAFYYHSFTDASLIYSNIACLRRSDERIVLNGCVVKLKPAVGDGYSDVSPSKRFMESLAIRQISLIPVLRILYLHFLFYKPDRLSI</sequence>
<proteinExistence type="predicted"/>
<reference evidence="2" key="1">
    <citation type="submission" date="2025-08" db="UniProtKB">
        <authorList>
            <consortium name="RefSeq"/>
        </authorList>
    </citation>
    <scope>IDENTIFICATION</scope>
</reference>
<dbReference type="AlphaFoldDB" id="A0A8N1S3P3"/>
<dbReference type="RefSeq" id="XP_025073326.1">
    <property type="nucleotide sequence ID" value="XM_025217541.1"/>
</dbReference>
<evidence type="ECO:0000313" key="2">
    <source>
        <dbReference type="RefSeq" id="XP_025073326.1"/>
    </source>
</evidence>
<protein>
    <submittedName>
        <fullName evidence="2">Uncharacterized protein LOC105424075 isoform X1</fullName>
    </submittedName>
</protein>